<keyword evidence="4" id="KW-0694">RNA-binding</keyword>
<dbReference type="NCBIfam" id="TIGR00165">
    <property type="entry name" value="S18"/>
    <property type="match status" value="1"/>
</dbReference>
<proteinExistence type="inferred from homology"/>
<evidence type="ECO:0000256" key="1">
    <source>
        <dbReference type="ARBA" id="ARBA00005589"/>
    </source>
</evidence>
<dbReference type="PANTHER" id="PTHR13479:SF40">
    <property type="entry name" value="SMALL RIBOSOMAL SUBUNIT PROTEIN BS18M"/>
    <property type="match status" value="1"/>
</dbReference>
<evidence type="ECO:0000256" key="4">
    <source>
        <dbReference type="HAMAP-Rule" id="MF_00270"/>
    </source>
</evidence>
<dbReference type="AlphaFoldDB" id="A0A2H0BK17"/>
<dbReference type="Proteomes" id="UP000229847">
    <property type="component" value="Unassembled WGS sequence"/>
</dbReference>
<comment type="similarity">
    <text evidence="1 4 5">Belongs to the bacterial ribosomal protein bS18 family.</text>
</comment>
<gene>
    <name evidence="4 6" type="primary">rpsR</name>
    <name evidence="6" type="ORF">COX03_03335</name>
</gene>
<dbReference type="PANTHER" id="PTHR13479">
    <property type="entry name" value="30S RIBOSOMAL PROTEIN S18"/>
    <property type="match status" value="1"/>
</dbReference>
<keyword evidence="4" id="KW-0699">rRNA-binding</keyword>
<dbReference type="Pfam" id="PF01084">
    <property type="entry name" value="Ribosomal_S18"/>
    <property type="match status" value="1"/>
</dbReference>
<accession>A0A2H0BK17</accession>
<dbReference type="InterPro" id="IPR001648">
    <property type="entry name" value="Ribosomal_bS18"/>
</dbReference>
<dbReference type="GO" id="GO:0003735">
    <property type="term" value="F:structural constituent of ribosome"/>
    <property type="evidence" value="ECO:0007669"/>
    <property type="project" value="InterPro"/>
</dbReference>
<evidence type="ECO:0000313" key="7">
    <source>
        <dbReference type="Proteomes" id="UP000229847"/>
    </source>
</evidence>
<comment type="subunit">
    <text evidence="4">Part of the 30S ribosomal subunit. Forms a tight heterodimer with protein bS6.</text>
</comment>
<evidence type="ECO:0000313" key="6">
    <source>
        <dbReference type="EMBL" id="PIP57390.1"/>
    </source>
</evidence>
<evidence type="ECO:0000256" key="3">
    <source>
        <dbReference type="ARBA" id="ARBA00023274"/>
    </source>
</evidence>
<dbReference type="Gene3D" id="4.10.640.10">
    <property type="entry name" value="Ribosomal protein S18"/>
    <property type="match status" value="1"/>
</dbReference>
<comment type="function">
    <text evidence="4">Binds as a heterodimer with protein bS6 to the central domain of the 16S rRNA, where it helps stabilize the platform of the 30S subunit.</text>
</comment>
<evidence type="ECO:0000256" key="2">
    <source>
        <dbReference type="ARBA" id="ARBA00022980"/>
    </source>
</evidence>
<dbReference type="GO" id="GO:0070181">
    <property type="term" value="F:small ribosomal subunit rRNA binding"/>
    <property type="evidence" value="ECO:0007669"/>
    <property type="project" value="TreeGrafter"/>
</dbReference>
<dbReference type="InterPro" id="IPR036870">
    <property type="entry name" value="Ribosomal_bS18_sf"/>
</dbReference>
<reference evidence="6 7" key="1">
    <citation type="submission" date="2017-09" db="EMBL/GenBank/DDBJ databases">
        <title>Depth-based differentiation of microbial function through sediment-hosted aquifers and enrichment of novel symbionts in the deep terrestrial subsurface.</title>
        <authorList>
            <person name="Probst A.J."/>
            <person name="Ladd B."/>
            <person name="Jarett J.K."/>
            <person name="Geller-Mcgrath D.E."/>
            <person name="Sieber C.M."/>
            <person name="Emerson J.B."/>
            <person name="Anantharaman K."/>
            <person name="Thomas B.C."/>
            <person name="Malmstrom R."/>
            <person name="Stieglmeier M."/>
            <person name="Klingl A."/>
            <person name="Woyke T."/>
            <person name="Ryan C.M."/>
            <person name="Banfield J.F."/>
        </authorList>
    </citation>
    <scope>NUCLEOTIDE SEQUENCE [LARGE SCALE GENOMIC DNA]</scope>
    <source>
        <strain evidence="6">CG22_combo_CG10-13_8_21_14_all_39_10</strain>
    </source>
</reference>
<dbReference type="SUPFAM" id="SSF46911">
    <property type="entry name" value="Ribosomal protein S18"/>
    <property type="match status" value="1"/>
</dbReference>
<evidence type="ECO:0000256" key="5">
    <source>
        <dbReference type="RuleBase" id="RU003910"/>
    </source>
</evidence>
<dbReference type="HAMAP" id="MF_00270">
    <property type="entry name" value="Ribosomal_bS18"/>
    <property type="match status" value="1"/>
</dbReference>
<sequence length="82" mass="9650">MQKGKKRRAILKLKPVRRNCMFCKTESEPDYKDFETLKKYVSERVKILGKARTGVCAKHQRKISREVKRARTLGLLPFTLKL</sequence>
<dbReference type="GO" id="GO:0006412">
    <property type="term" value="P:translation"/>
    <property type="evidence" value="ECO:0007669"/>
    <property type="project" value="UniProtKB-UniRule"/>
</dbReference>
<keyword evidence="2 4" id="KW-0689">Ribosomal protein</keyword>
<dbReference type="GO" id="GO:0022627">
    <property type="term" value="C:cytosolic small ribosomal subunit"/>
    <property type="evidence" value="ECO:0007669"/>
    <property type="project" value="TreeGrafter"/>
</dbReference>
<organism evidence="6 7">
    <name type="scientific">Candidatus Woesebacteria bacterium CG22_combo_CG10-13_8_21_14_all_39_10</name>
    <dbReference type="NCBI Taxonomy" id="1975059"/>
    <lineage>
        <taxon>Bacteria</taxon>
        <taxon>Candidatus Woeseibacteriota</taxon>
    </lineage>
</organism>
<dbReference type="PRINTS" id="PR00974">
    <property type="entry name" value="RIBOSOMALS18"/>
</dbReference>
<protein>
    <recommendedName>
        <fullName evidence="4">Small ribosomal subunit protein bS18</fullName>
    </recommendedName>
</protein>
<dbReference type="EMBL" id="PCSW01000102">
    <property type="protein sequence ID" value="PIP57390.1"/>
    <property type="molecule type" value="Genomic_DNA"/>
</dbReference>
<name>A0A2H0BK17_9BACT</name>
<keyword evidence="3 4" id="KW-0687">Ribonucleoprotein</keyword>
<comment type="caution">
    <text evidence="6">The sequence shown here is derived from an EMBL/GenBank/DDBJ whole genome shotgun (WGS) entry which is preliminary data.</text>
</comment>